<comment type="similarity">
    <text evidence="1 8">Belongs to the cytochrome P450 family.</text>
</comment>
<evidence type="ECO:0000256" key="4">
    <source>
        <dbReference type="ARBA" id="ARBA00023002"/>
    </source>
</evidence>
<keyword evidence="10" id="KW-1185">Reference proteome</keyword>
<reference evidence="10" key="1">
    <citation type="submission" date="2019-11" db="EMBL/GenBank/DDBJ databases">
        <title>Isolation and characterization of two novel species in the genus Thiomicrorhabdus.</title>
        <authorList>
            <person name="Mochizuki J."/>
            <person name="Kojima H."/>
            <person name="Fukui M."/>
        </authorList>
    </citation>
    <scope>NUCLEOTIDE SEQUENCE [LARGE SCALE GENOMIC DNA]</scope>
    <source>
        <strain evidence="10">aks77</strain>
    </source>
</reference>
<dbReference type="GO" id="GO:0016705">
    <property type="term" value="F:oxidoreductase activity, acting on paired donors, with incorporation or reduction of molecular oxygen"/>
    <property type="evidence" value="ECO:0007669"/>
    <property type="project" value="InterPro"/>
</dbReference>
<accession>A0A6F8PW31</accession>
<dbReference type="InterPro" id="IPR036396">
    <property type="entry name" value="Cyt_P450_sf"/>
</dbReference>
<evidence type="ECO:0000256" key="8">
    <source>
        <dbReference type="RuleBase" id="RU000461"/>
    </source>
</evidence>
<comment type="cofactor">
    <cofactor evidence="7">
        <name>heme</name>
        <dbReference type="ChEBI" id="CHEBI:30413"/>
    </cofactor>
</comment>
<dbReference type="PANTHER" id="PTHR24291">
    <property type="entry name" value="CYTOCHROME P450 FAMILY 4"/>
    <property type="match status" value="1"/>
</dbReference>
<evidence type="ECO:0000256" key="5">
    <source>
        <dbReference type="ARBA" id="ARBA00023004"/>
    </source>
</evidence>
<evidence type="ECO:0000256" key="3">
    <source>
        <dbReference type="ARBA" id="ARBA00022723"/>
    </source>
</evidence>
<dbReference type="GO" id="GO:0005506">
    <property type="term" value="F:iron ion binding"/>
    <property type="evidence" value="ECO:0007669"/>
    <property type="project" value="InterPro"/>
</dbReference>
<dbReference type="EMBL" id="AP021889">
    <property type="protein sequence ID" value="BBP46180.1"/>
    <property type="molecule type" value="Genomic_DNA"/>
</dbReference>
<name>A0A6F8PW31_9GAMM</name>
<evidence type="ECO:0000256" key="1">
    <source>
        <dbReference type="ARBA" id="ARBA00010617"/>
    </source>
</evidence>
<dbReference type="PANTHER" id="PTHR24291:SF50">
    <property type="entry name" value="BIFUNCTIONAL ALBAFLAVENONE MONOOXYGENASE_TERPENE SYNTHASE"/>
    <property type="match status" value="1"/>
</dbReference>
<evidence type="ECO:0000256" key="6">
    <source>
        <dbReference type="ARBA" id="ARBA00023033"/>
    </source>
</evidence>
<evidence type="ECO:0000313" key="10">
    <source>
        <dbReference type="Proteomes" id="UP000501726"/>
    </source>
</evidence>
<dbReference type="PROSITE" id="PS00086">
    <property type="entry name" value="CYTOCHROME_P450"/>
    <property type="match status" value="1"/>
</dbReference>
<dbReference type="KEGG" id="tse:THMIRHAS_15530"/>
<dbReference type="GO" id="GO:0004497">
    <property type="term" value="F:monooxygenase activity"/>
    <property type="evidence" value="ECO:0007669"/>
    <property type="project" value="UniProtKB-KW"/>
</dbReference>
<dbReference type="Pfam" id="PF00067">
    <property type="entry name" value="p450"/>
    <property type="match status" value="1"/>
</dbReference>
<protein>
    <submittedName>
        <fullName evidence="9">Cytochrome P450</fullName>
    </submittedName>
</protein>
<keyword evidence="6 8" id="KW-0503">Monooxygenase</keyword>
<dbReference type="PRINTS" id="PR00463">
    <property type="entry name" value="EP450I"/>
</dbReference>
<feature type="binding site" description="axial binding residue" evidence="7">
    <location>
        <position position="375"/>
    </location>
    <ligand>
        <name>heme</name>
        <dbReference type="ChEBI" id="CHEBI:30413"/>
    </ligand>
    <ligandPart>
        <name>Fe</name>
        <dbReference type="ChEBI" id="CHEBI:18248"/>
    </ligandPart>
</feature>
<dbReference type="SUPFAM" id="SSF48264">
    <property type="entry name" value="Cytochrome P450"/>
    <property type="match status" value="1"/>
</dbReference>
<evidence type="ECO:0000313" key="9">
    <source>
        <dbReference type="EMBL" id="BBP46180.1"/>
    </source>
</evidence>
<dbReference type="GO" id="GO:0020037">
    <property type="term" value="F:heme binding"/>
    <property type="evidence" value="ECO:0007669"/>
    <property type="project" value="InterPro"/>
</dbReference>
<gene>
    <name evidence="9" type="ORF">THMIRHAS_15530</name>
</gene>
<dbReference type="InterPro" id="IPR050196">
    <property type="entry name" value="Cytochrome_P450_Monoox"/>
</dbReference>
<keyword evidence="3 7" id="KW-0479">Metal-binding</keyword>
<sequence>MDALYARSYTMKMGEIQLPTSKLFMVNDLKEVKKIMIEQPNDFPKHDILHEVLEPLLGNSIFTTNGEEWQRQRDLLVPGFKQNNVESIFARMTQATDAMMLRLAKEPVNGGETFNIEPEMTLVTADIIFRAIMSTSIDEKEAKEVLTAFAGYQQKSPLITLLRMFGIANNFLLKRFDKKRVAEGKVIRRAIERVIEQRSEGFKKGQRESDILNAVLETAEKSDKAFSIKEIADQIVMLFLAGHETSAAALTWTLYLISLYPEEQDKLFAEITAVNARDPFTFRDVKAFTYLKQVFMESLRLYPPVGFFARQSAEATEMRGKKIKPKDAIIIAPWLIQRNVNNWEDPHGFCPHRFDNGDPSERGAYLPFGMGQRVCIGMSFAIQEAMLILATLIREYRFELEAGFEPKPVGKITIRSENGLNVKMIKRSSEAAPE</sequence>
<dbReference type="Gene3D" id="1.10.630.10">
    <property type="entry name" value="Cytochrome P450"/>
    <property type="match status" value="1"/>
</dbReference>
<organism evidence="9 10">
    <name type="scientific">Thiosulfatimonas sediminis</name>
    <dbReference type="NCBI Taxonomy" id="2675054"/>
    <lineage>
        <taxon>Bacteria</taxon>
        <taxon>Pseudomonadati</taxon>
        <taxon>Pseudomonadota</taxon>
        <taxon>Gammaproteobacteria</taxon>
        <taxon>Thiotrichales</taxon>
        <taxon>Piscirickettsiaceae</taxon>
        <taxon>Thiosulfatimonas</taxon>
    </lineage>
</organism>
<keyword evidence="5 7" id="KW-0408">Iron</keyword>
<dbReference type="InterPro" id="IPR002401">
    <property type="entry name" value="Cyt_P450_E_grp-I"/>
</dbReference>
<dbReference type="InterPro" id="IPR001128">
    <property type="entry name" value="Cyt_P450"/>
</dbReference>
<dbReference type="AlphaFoldDB" id="A0A6F8PW31"/>
<dbReference type="Proteomes" id="UP000501726">
    <property type="component" value="Chromosome"/>
</dbReference>
<evidence type="ECO:0000256" key="2">
    <source>
        <dbReference type="ARBA" id="ARBA00022617"/>
    </source>
</evidence>
<evidence type="ECO:0000256" key="7">
    <source>
        <dbReference type="PIRSR" id="PIRSR602401-1"/>
    </source>
</evidence>
<dbReference type="InterPro" id="IPR017972">
    <property type="entry name" value="Cyt_P450_CS"/>
</dbReference>
<keyword evidence="2 7" id="KW-0349">Heme</keyword>
<proteinExistence type="inferred from homology"/>
<keyword evidence="4 8" id="KW-0560">Oxidoreductase</keyword>
<dbReference type="PRINTS" id="PR00385">
    <property type="entry name" value="P450"/>
</dbReference>